<evidence type="ECO:0000256" key="7">
    <source>
        <dbReference type="ARBA" id="ARBA00022755"/>
    </source>
</evidence>
<dbReference type="SMART" id="SM00116">
    <property type="entry name" value="CBS"/>
    <property type="match status" value="2"/>
</dbReference>
<keyword evidence="5 19" id="KW-0479">Metal-binding</keyword>
<comment type="pathway">
    <text evidence="19">Purine metabolism; XMP biosynthesis via de novo pathway; XMP from IMP: step 1/1.</text>
</comment>
<evidence type="ECO:0000256" key="17">
    <source>
        <dbReference type="PROSITE-ProRule" id="PRU00703"/>
    </source>
</evidence>
<proteinExistence type="inferred from homology"/>
<evidence type="ECO:0000256" key="2">
    <source>
        <dbReference type="ARBA" id="ARBA00004496"/>
    </source>
</evidence>
<dbReference type="FunFam" id="3.20.20.70:FF:000007">
    <property type="entry name" value="Chromosome 19 SCAF14664, whole genome shotgun sequence"/>
    <property type="match status" value="1"/>
</dbReference>
<dbReference type="SMART" id="SM01240">
    <property type="entry name" value="IMPDH"/>
    <property type="match status" value="1"/>
</dbReference>
<dbReference type="EC" id="1.1.1.205" evidence="19"/>
<evidence type="ECO:0000256" key="13">
    <source>
        <dbReference type="ARBA" id="ARBA00062187"/>
    </source>
</evidence>
<comment type="cofactor">
    <cofactor evidence="1">
        <name>K(+)</name>
        <dbReference type="ChEBI" id="CHEBI:29103"/>
    </cofactor>
</comment>
<feature type="binding site" description="in other chain" evidence="16">
    <location>
        <position position="360"/>
    </location>
    <ligand>
        <name>K(+)</name>
        <dbReference type="ChEBI" id="CHEBI:29103"/>
        <note>ligand shared between two tetrameric partners</note>
    </ligand>
</feature>
<comment type="subunit">
    <text evidence="13">Homotetramer. Seems to be able to form heterotetramers composed from more than 1 of the 3 IMPDH gene products (IMD2-4).</text>
</comment>
<comment type="catalytic activity">
    <reaction evidence="12 19">
        <text>IMP + NAD(+) + H2O = XMP + NADH + H(+)</text>
        <dbReference type="Rhea" id="RHEA:11708"/>
        <dbReference type="ChEBI" id="CHEBI:15377"/>
        <dbReference type="ChEBI" id="CHEBI:15378"/>
        <dbReference type="ChEBI" id="CHEBI:57464"/>
        <dbReference type="ChEBI" id="CHEBI:57540"/>
        <dbReference type="ChEBI" id="CHEBI:57945"/>
        <dbReference type="ChEBI" id="CHEBI:58053"/>
        <dbReference type="EC" id="1.1.1.205"/>
    </reaction>
</comment>
<dbReference type="Pfam" id="PF00478">
    <property type="entry name" value="IMPDH"/>
    <property type="match status" value="1"/>
</dbReference>
<dbReference type="Gene3D" id="3.20.20.70">
    <property type="entry name" value="Aldolase class I"/>
    <property type="match status" value="1"/>
</dbReference>
<evidence type="ECO:0000256" key="15">
    <source>
        <dbReference type="PIRSR" id="PIRSR000130-3"/>
    </source>
</evidence>
<dbReference type="PANTHER" id="PTHR11911">
    <property type="entry name" value="INOSINE-5-MONOPHOSPHATE DEHYDROGENASE RELATED"/>
    <property type="match status" value="1"/>
</dbReference>
<dbReference type="HAMAP" id="MF_01964">
    <property type="entry name" value="IMPDH"/>
    <property type="match status" value="1"/>
</dbReference>
<evidence type="ECO:0000256" key="3">
    <source>
        <dbReference type="ARBA" id="ARBA00005502"/>
    </source>
</evidence>
<dbReference type="GO" id="GO:0005737">
    <property type="term" value="C:cytoplasm"/>
    <property type="evidence" value="ECO:0007669"/>
    <property type="project" value="UniProtKB-SubCell"/>
</dbReference>
<accession>A0AAD5SR86</accession>
<dbReference type="PROSITE" id="PS51371">
    <property type="entry name" value="CBS"/>
    <property type="match status" value="2"/>
</dbReference>
<protein>
    <recommendedName>
        <fullName evidence="19">Inosine-5'-monophosphate dehydrogenase</fullName>
        <ecNumber evidence="19">1.1.1.205</ecNumber>
    </recommendedName>
</protein>
<dbReference type="GO" id="GO:0006183">
    <property type="term" value="P:GTP biosynthetic process"/>
    <property type="evidence" value="ECO:0007669"/>
    <property type="project" value="TreeGrafter"/>
</dbReference>
<comment type="caution">
    <text evidence="21">The sequence shown here is derived from an EMBL/GenBank/DDBJ whole genome shotgun (WGS) entry which is preliminary data.</text>
</comment>
<dbReference type="GO" id="GO:0003938">
    <property type="term" value="F:IMP dehydrogenase activity"/>
    <property type="evidence" value="ECO:0007669"/>
    <property type="project" value="UniProtKB-EC"/>
</dbReference>
<evidence type="ECO:0000256" key="8">
    <source>
        <dbReference type="ARBA" id="ARBA00022958"/>
    </source>
</evidence>
<keyword evidence="9 18" id="KW-0560">Oxidoreductase</keyword>
<evidence type="ECO:0000256" key="16">
    <source>
        <dbReference type="PIRSR" id="PIRSR000130-4"/>
    </source>
</evidence>
<comment type="similarity">
    <text evidence="3 18">Belongs to the IMPDH/GMPR family.</text>
</comment>
<dbReference type="PANTHER" id="PTHR11911:SF111">
    <property type="entry name" value="INOSINE-5'-MONOPHOSPHATE DEHYDROGENASE"/>
    <property type="match status" value="1"/>
</dbReference>
<keyword evidence="8 16" id="KW-0630">Potassium</keyword>
<dbReference type="CDD" id="cd00381">
    <property type="entry name" value="IMPDH"/>
    <property type="match status" value="1"/>
</dbReference>
<name>A0AAD5SR86_9FUNG</name>
<evidence type="ECO:0000256" key="11">
    <source>
        <dbReference type="ARBA" id="ARBA00023122"/>
    </source>
</evidence>
<feature type="binding site" description="in other chain" evidence="16">
    <location>
        <position position="363"/>
    </location>
    <ligand>
        <name>K(+)</name>
        <dbReference type="ChEBI" id="CHEBI:29103"/>
        <note>ligand shared between two tetrameric partners</note>
    </ligand>
</feature>
<dbReference type="NCBIfam" id="TIGR01302">
    <property type="entry name" value="IMP_dehydrog"/>
    <property type="match status" value="1"/>
</dbReference>
<keyword evidence="7 19" id="KW-0658">Purine biosynthesis</keyword>
<feature type="active site" description="Proton acceptor" evidence="14">
    <location>
        <position position="461"/>
    </location>
</feature>
<evidence type="ECO:0000256" key="10">
    <source>
        <dbReference type="ARBA" id="ARBA00023027"/>
    </source>
</evidence>
<dbReference type="CDD" id="cd04601">
    <property type="entry name" value="CBS_pair_IMPDH"/>
    <property type="match status" value="1"/>
</dbReference>
<feature type="binding site" evidence="15">
    <location>
        <begin position="306"/>
        <end position="308"/>
    </location>
    <ligand>
        <name>NAD(+)</name>
        <dbReference type="ChEBI" id="CHEBI:57540"/>
    </ligand>
</feature>
<evidence type="ECO:0000256" key="1">
    <source>
        <dbReference type="ARBA" id="ARBA00001958"/>
    </source>
</evidence>
<dbReference type="AlphaFoldDB" id="A0AAD5SR86"/>
<feature type="non-terminal residue" evidence="21">
    <location>
        <position position="547"/>
    </location>
</feature>
<keyword evidence="10 15" id="KW-0520">NAD</keyword>
<organism evidence="21 22">
    <name type="scientific">Physocladia obscura</name>
    <dbReference type="NCBI Taxonomy" id="109957"/>
    <lineage>
        <taxon>Eukaryota</taxon>
        <taxon>Fungi</taxon>
        <taxon>Fungi incertae sedis</taxon>
        <taxon>Chytridiomycota</taxon>
        <taxon>Chytridiomycota incertae sedis</taxon>
        <taxon>Chytridiomycetes</taxon>
        <taxon>Chytridiales</taxon>
        <taxon>Chytriomycetaceae</taxon>
        <taxon>Physocladia</taxon>
    </lineage>
</organism>
<dbReference type="InterPro" id="IPR000644">
    <property type="entry name" value="CBS_dom"/>
</dbReference>
<dbReference type="Proteomes" id="UP001211907">
    <property type="component" value="Unassembled WGS sequence"/>
</dbReference>
<evidence type="ECO:0000256" key="18">
    <source>
        <dbReference type="RuleBase" id="RU003927"/>
    </source>
</evidence>
<evidence type="ECO:0000256" key="6">
    <source>
        <dbReference type="ARBA" id="ARBA00022749"/>
    </source>
</evidence>
<dbReference type="InterPro" id="IPR013785">
    <property type="entry name" value="Aldolase_TIM"/>
</dbReference>
<dbReference type="GO" id="GO:0046872">
    <property type="term" value="F:metal ion binding"/>
    <property type="evidence" value="ECO:0007669"/>
    <property type="project" value="UniProtKB-KW"/>
</dbReference>
<dbReference type="PROSITE" id="PS00487">
    <property type="entry name" value="IMP_DH_GMP_RED"/>
    <property type="match status" value="1"/>
</dbReference>
<feature type="binding site" description="in other chain" evidence="16">
    <location>
        <position position="358"/>
    </location>
    <ligand>
        <name>K(+)</name>
        <dbReference type="ChEBI" id="CHEBI:29103"/>
        <note>ligand shared between two tetrameric partners</note>
    </ligand>
</feature>
<evidence type="ECO:0000259" key="20">
    <source>
        <dbReference type="PROSITE" id="PS51371"/>
    </source>
</evidence>
<evidence type="ECO:0000256" key="14">
    <source>
        <dbReference type="PIRSR" id="PIRSR000130-1"/>
    </source>
</evidence>
<evidence type="ECO:0000256" key="9">
    <source>
        <dbReference type="ARBA" id="ARBA00023002"/>
    </source>
</evidence>
<dbReference type="InterPro" id="IPR001093">
    <property type="entry name" value="IMP_DH_GMPRt"/>
</dbReference>
<comment type="subcellular location">
    <subcellularLocation>
        <location evidence="2">Cytoplasm</location>
    </subcellularLocation>
</comment>
<feature type="binding site" evidence="15">
    <location>
        <begin position="356"/>
        <end position="358"/>
    </location>
    <ligand>
        <name>NAD(+)</name>
        <dbReference type="ChEBI" id="CHEBI:57540"/>
    </ligand>
</feature>
<reference evidence="21" key="1">
    <citation type="submission" date="2020-05" db="EMBL/GenBank/DDBJ databases">
        <title>Phylogenomic resolution of chytrid fungi.</title>
        <authorList>
            <person name="Stajich J.E."/>
            <person name="Amses K."/>
            <person name="Simmons R."/>
            <person name="Seto K."/>
            <person name="Myers J."/>
            <person name="Bonds A."/>
            <person name="Quandt C.A."/>
            <person name="Barry K."/>
            <person name="Liu P."/>
            <person name="Grigoriev I."/>
            <person name="Longcore J.E."/>
            <person name="James T.Y."/>
        </authorList>
    </citation>
    <scope>NUCLEOTIDE SEQUENCE</scope>
    <source>
        <strain evidence="21">JEL0513</strain>
    </source>
</reference>
<dbReference type="GO" id="GO:0006177">
    <property type="term" value="P:GMP biosynthetic process"/>
    <property type="evidence" value="ECO:0007669"/>
    <property type="project" value="UniProtKB-KW"/>
</dbReference>
<dbReference type="PIRSF" id="PIRSF000130">
    <property type="entry name" value="IMPDH"/>
    <property type="match status" value="1"/>
</dbReference>
<evidence type="ECO:0000256" key="12">
    <source>
        <dbReference type="ARBA" id="ARBA00048028"/>
    </source>
</evidence>
<feature type="active site" description="Thioimidate intermediate" evidence="14">
    <location>
        <position position="363"/>
    </location>
</feature>
<keyword evidence="4" id="KW-0963">Cytoplasm</keyword>
<evidence type="ECO:0000313" key="21">
    <source>
        <dbReference type="EMBL" id="KAJ3095636.1"/>
    </source>
</evidence>
<gene>
    <name evidence="21" type="primary">IMD1</name>
    <name evidence="21" type="ORF">HK100_005768</name>
</gene>
<keyword evidence="22" id="KW-1185">Reference proteome</keyword>
<evidence type="ECO:0000313" key="22">
    <source>
        <dbReference type="Proteomes" id="UP001211907"/>
    </source>
</evidence>
<feature type="domain" description="CBS" evidence="20">
    <location>
        <begin position="214"/>
        <end position="270"/>
    </location>
</feature>
<evidence type="ECO:0000256" key="5">
    <source>
        <dbReference type="ARBA" id="ARBA00022723"/>
    </source>
</evidence>
<evidence type="ECO:0000256" key="4">
    <source>
        <dbReference type="ARBA" id="ARBA00022490"/>
    </source>
</evidence>
<keyword evidence="11 17" id="KW-0129">CBS domain</keyword>
<dbReference type="InterPro" id="IPR015875">
    <property type="entry name" value="IMP_DH/GMP_Rdtase_CS"/>
</dbReference>
<dbReference type="EMBL" id="JADGJH010002683">
    <property type="protein sequence ID" value="KAJ3095636.1"/>
    <property type="molecule type" value="Genomic_DNA"/>
</dbReference>
<sequence>EVLHPKYEGEFPLVPLLTKEGRQETPKERDLRLQALLQKSKTQEKDGLSAAELFDERLNGTGGLTYNDFLILPGFIDFAASAVALDSHVTKRIRIRTPFLSSPMDTVTETQMAIHMALNGGLGVIHHNCPVATQADMVRQVKKFENGFITDPLCLKPTDTVQRVLDIKKQFGFCGIPITTDGKMGSKLLGMVTRRDIDFLQDTKDINKPVSEVMTTELITAKQGISYSEAQKILRQSKKGKLPIVDGSFNLTSLLARSDLIKTRDYPWASTSARQLLVAAAVSTHEEDKIRLEELVKAGLDIVVLDSSQGNSKFQVDMIKFIKATYPSLEVIAGNVVTVEQARTLIEAGADALRVGMGSGSICITQEVMACGRPQGTAVYKVAQFARQFGVPVIADGGIANIGHIVKAIALGASGVMMGSLLAGTSESPGEYFYDEGKRLKKYRGMGSLDAMEKGDAAGKRYFSEGDKVKVAQGVVGAVVDKGSVKKFVSYLTAGVQHSLQDIGVKSLDELKDAVAEGEVRFQKRSASAQLEGGVHGLHSYEKRLFS</sequence>
<evidence type="ECO:0000256" key="19">
    <source>
        <dbReference type="RuleBase" id="RU003928"/>
    </source>
</evidence>
<dbReference type="SUPFAM" id="SSF51412">
    <property type="entry name" value="Inosine monophosphate dehydrogenase (IMPDH)"/>
    <property type="match status" value="2"/>
</dbReference>
<dbReference type="Pfam" id="PF00571">
    <property type="entry name" value="CBS"/>
    <property type="match status" value="2"/>
</dbReference>
<keyword evidence="6 19" id="KW-0332">GMP biosynthesis</keyword>
<feature type="domain" description="CBS" evidence="20">
    <location>
        <begin position="148"/>
        <end position="210"/>
    </location>
</feature>
<dbReference type="InterPro" id="IPR005990">
    <property type="entry name" value="IMP_DH"/>
</dbReference>